<evidence type="ECO:0000313" key="4">
    <source>
        <dbReference type="EMBL" id="CAF3504846.1"/>
    </source>
</evidence>
<comment type="caution">
    <text evidence="3">The sequence shown here is derived from an EMBL/GenBank/DDBJ whole genome shotgun (WGS) entry which is preliminary data.</text>
</comment>
<evidence type="ECO:0000313" key="6">
    <source>
        <dbReference type="Proteomes" id="UP000663829"/>
    </source>
</evidence>
<sequence length="372" mass="42027">MARSRRGSIVNFSLQQRSLSISDPSLDVSISSDVTQQQQRKLSTIDNNSTKVLVFNAKCSDLFKQTLEDVVKDCILEFPGENSVYVSKTGHSIQIPKSASGSLPPYSLYVGENTNDSLIKQKKSNIERRRSSINLLRASIPNSLNSMNEITRASNDETNVIASLPLSLQGAAITTLSTTRMKNSARFNAKILEANIREESESAIIENNELTKESSTIVMPETVPLDRQSVRTSLTTRLNSPRLLTREMSSRTLSYFERNKDYLLSDLVLFGPEYFSHVFNLTRSSRYAPVPHKTVPDKITNTNQPLSKRVSTSKSMPKLKVQRVKQKKSENVTELDRIKQDLYHRYLWTLKPNVSCRIRPPSSYSRNATFVI</sequence>
<name>A0A813QGQ8_9BILA</name>
<feature type="compositionally biased region" description="Polar residues" evidence="1">
    <location>
        <begin position="299"/>
        <end position="315"/>
    </location>
</feature>
<dbReference type="EMBL" id="CAJOBC010000167">
    <property type="protein sequence ID" value="CAF3548381.1"/>
    <property type="molecule type" value="Genomic_DNA"/>
</dbReference>
<evidence type="ECO:0000313" key="3">
    <source>
        <dbReference type="EMBL" id="CAF0766813.1"/>
    </source>
</evidence>
<dbReference type="AlphaFoldDB" id="A0A813QGQ8"/>
<dbReference type="Proteomes" id="UP000663829">
    <property type="component" value="Unassembled WGS sequence"/>
</dbReference>
<evidence type="ECO:0000256" key="1">
    <source>
        <dbReference type="SAM" id="MobiDB-lite"/>
    </source>
</evidence>
<reference evidence="3" key="1">
    <citation type="submission" date="2021-02" db="EMBL/GenBank/DDBJ databases">
        <authorList>
            <person name="Nowell W R."/>
        </authorList>
    </citation>
    <scope>NUCLEOTIDE SEQUENCE</scope>
</reference>
<proteinExistence type="predicted"/>
<evidence type="ECO:0000313" key="2">
    <source>
        <dbReference type="EMBL" id="CAF0729842.1"/>
    </source>
</evidence>
<dbReference type="OrthoDB" id="10028639at2759"/>
<dbReference type="EMBL" id="CAJOBA010000109">
    <property type="protein sequence ID" value="CAF3504846.1"/>
    <property type="molecule type" value="Genomic_DNA"/>
</dbReference>
<organism evidence="3 6">
    <name type="scientific">Didymodactylos carnosus</name>
    <dbReference type="NCBI Taxonomy" id="1234261"/>
    <lineage>
        <taxon>Eukaryota</taxon>
        <taxon>Metazoa</taxon>
        <taxon>Spiralia</taxon>
        <taxon>Gnathifera</taxon>
        <taxon>Rotifera</taxon>
        <taxon>Eurotatoria</taxon>
        <taxon>Bdelloidea</taxon>
        <taxon>Philodinida</taxon>
        <taxon>Philodinidae</taxon>
        <taxon>Didymodactylos</taxon>
    </lineage>
</organism>
<dbReference type="Proteomes" id="UP000677228">
    <property type="component" value="Unassembled WGS sequence"/>
</dbReference>
<accession>A0A813QGQ8</accession>
<dbReference type="Proteomes" id="UP000682733">
    <property type="component" value="Unassembled WGS sequence"/>
</dbReference>
<keyword evidence="6" id="KW-1185">Reference proteome</keyword>
<evidence type="ECO:0000313" key="5">
    <source>
        <dbReference type="EMBL" id="CAF3548381.1"/>
    </source>
</evidence>
<dbReference type="EMBL" id="CAJNOQ010000167">
    <property type="protein sequence ID" value="CAF0766813.1"/>
    <property type="molecule type" value="Genomic_DNA"/>
</dbReference>
<dbReference type="EMBL" id="CAJNOK010000109">
    <property type="protein sequence ID" value="CAF0729842.1"/>
    <property type="molecule type" value="Genomic_DNA"/>
</dbReference>
<feature type="region of interest" description="Disordered" evidence="1">
    <location>
        <begin position="292"/>
        <end position="317"/>
    </location>
</feature>
<protein>
    <submittedName>
        <fullName evidence="3">Uncharacterized protein</fullName>
    </submittedName>
</protein>
<dbReference type="Proteomes" id="UP000681722">
    <property type="component" value="Unassembled WGS sequence"/>
</dbReference>
<gene>
    <name evidence="3" type="ORF">GPM918_LOCUS1699</name>
    <name evidence="2" type="ORF">OVA965_LOCUS718</name>
    <name evidence="5" type="ORF">SRO942_LOCUS1699</name>
    <name evidence="4" type="ORF">TMI583_LOCUS718</name>
</gene>